<accession>A0A0J8CQB5</accession>
<dbReference type="OrthoDB" id="1001765at2759"/>
<keyword evidence="1" id="KW-0732">Signal</keyword>
<protein>
    <recommendedName>
        <fullName evidence="4">Desiccation-related protein PCC13-62</fullName>
    </recommendedName>
</protein>
<organism evidence="2 3">
    <name type="scientific">Beta vulgaris subsp. vulgaris</name>
    <name type="common">Beet</name>
    <dbReference type="NCBI Taxonomy" id="3555"/>
    <lineage>
        <taxon>Eukaryota</taxon>
        <taxon>Viridiplantae</taxon>
        <taxon>Streptophyta</taxon>
        <taxon>Embryophyta</taxon>
        <taxon>Tracheophyta</taxon>
        <taxon>Spermatophyta</taxon>
        <taxon>Magnoliopsida</taxon>
        <taxon>eudicotyledons</taxon>
        <taxon>Gunneridae</taxon>
        <taxon>Pentapetalae</taxon>
        <taxon>Caryophyllales</taxon>
        <taxon>Chenopodiaceae</taxon>
        <taxon>Betoideae</taxon>
        <taxon>Beta</taxon>
    </lineage>
</organism>
<name>A0A0J8CQB5_BETVV</name>
<dbReference type="Proteomes" id="UP000035740">
    <property type="component" value="Chromosome 4"/>
</dbReference>
<dbReference type="PANTHER" id="PTHR31694:SF26">
    <property type="entry name" value="OS05G0151100 PROTEIN"/>
    <property type="match status" value="1"/>
</dbReference>
<dbReference type="Pfam" id="PF13668">
    <property type="entry name" value="Ferritin_2"/>
    <property type="match status" value="1"/>
</dbReference>
<dbReference type="InterPro" id="IPR052965">
    <property type="entry name" value="Pigment-catalase-like"/>
</dbReference>
<evidence type="ECO:0000256" key="1">
    <source>
        <dbReference type="SAM" id="SignalP"/>
    </source>
</evidence>
<reference evidence="2 3" key="1">
    <citation type="journal article" date="2014" name="Nature">
        <title>The genome of the recently domesticated crop plant sugar beet (Beta vulgaris).</title>
        <authorList>
            <person name="Dohm J.C."/>
            <person name="Minoche A.E."/>
            <person name="Holtgrawe D."/>
            <person name="Capella-Gutierrez S."/>
            <person name="Zakrzewski F."/>
            <person name="Tafer H."/>
            <person name="Rupp O."/>
            <person name="Sorensen T.R."/>
            <person name="Stracke R."/>
            <person name="Reinhardt R."/>
            <person name="Goesmann A."/>
            <person name="Kraft T."/>
            <person name="Schulz B."/>
            <person name="Stadler P.F."/>
            <person name="Schmidt T."/>
            <person name="Gabaldon T."/>
            <person name="Lehrach H."/>
            <person name="Weisshaar B."/>
            <person name="Himmelbauer H."/>
        </authorList>
    </citation>
    <scope>NUCLEOTIDE SEQUENCE [LARGE SCALE GENOMIC DNA]</scope>
    <source>
        <tissue evidence="2">Taproot</tissue>
    </source>
</reference>
<evidence type="ECO:0008006" key="4">
    <source>
        <dbReference type="Google" id="ProtNLM"/>
    </source>
</evidence>
<dbReference type="AlphaFoldDB" id="A0A0J8CQB5"/>
<gene>
    <name evidence="2" type="ORF">BVRB_4g075750</name>
</gene>
<dbReference type="EMBL" id="KQ090068">
    <property type="protein sequence ID" value="KMT14213.1"/>
    <property type="molecule type" value="Genomic_DNA"/>
</dbReference>
<proteinExistence type="predicted"/>
<dbReference type="eggNOG" id="ENOG502QR8B">
    <property type="taxonomic scope" value="Eukaryota"/>
</dbReference>
<evidence type="ECO:0000313" key="2">
    <source>
        <dbReference type="EMBL" id="KMT14213.1"/>
    </source>
</evidence>
<feature type="signal peptide" evidence="1">
    <location>
        <begin position="1"/>
        <end position="17"/>
    </location>
</feature>
<dbReference type="PANTHER" id="PTHR31694">
    <property type="entry name" value="DESICCATION-LIKE PROTEIN"/>
    <property type="match status" value="1"/>
</dbReference>
<feature type="chain" id="PRO_5005295809" description="Desiccation-related protein PCC13-62" evidence="1">
    <location>
        <begin position="18"/>
        <end position="342"/>
    </location>
</feature>
<keyword evidence="3" id="KW-1185">Reference proteome</keyword>
<sequence>MLIIIIILLGVVSTVHSGMGTNPNDPNKYLDPYDPSGDDLGLYDPFYDNNNSNNPTCQSPIPPFVLPIYKIDTMLLQFAQNIEHLEADYFLWGALGCGLDDIAPQLTLGGPPPIGVRKANLDNLTESIIKEFGYEEVGHLRALKTTVGGIPRPLMDLSPENFASIVNQAFEHDLKPPFDPYRDSLSYMLASYIIPYMGLNGYVGANPQIRGYVSKRLLAGLLGVEAGQDAVIRMYLYERRKKIVHPYKFTVEEFTKRISILRNKLGMCGIKDEGIVVPPELGPEGRTCTNVLSSNRNSLSYARTPAEILRVLYESGNEHTPGGFYPKGANGQIARMYLKDQP</sequence>
<dbReference type="OMA" id="MASPRIC"/>
<evidence type="ECO:0000313" key="3">
    <source>
        <dbReference type="Proteomes" id="UP000035740"/>
    </source>
</evidence>
<dbReference type="Gramene" id="KMT14213">
    <property type="protein sequence ID" value="KMT14213"/>
    <property type="gene ID" value="BVRB_4g075750"/>
</dbReference>